<dbReference type="HAMAP" id="MF_00444">
    <property type="entry name" value="ClpP"/>
    <property type="match status" value="1"/>
</dbReference>
<feature type="active site" evidence="7 9">
    <location>
        <position position="131"/>
    </location>
</feature>
<keyword evidence="5 7" id="KW-0720">Serine protease</keyword>
<organism evidence="13 14">
    <name type="scientific">Bartonella tribocorum</name>
    <dbReference type="NCBI Taxonomy" id="85701"/>
    <lineage>
        <taxon>Bacteria</taxon>
        <taxon>Pseudomonadati</taxon>
        <taxon>Pseudomonadota</taxon>
        <taxon>Alphaproteobacteria</taxon>
        <taxon>Hyphomicrobiales</taxon>
        <taxon>Bartonellaceae</taxon>
        <taxon>Bartonella</taxon>
    </lineage>
</organism>
<dbReference type="InterPro" id="IPR001907">
    <property type="entry name" value="ClpP"/>
</dbReference>
<evidence type="ECO:0000256" key="10">
    <source>
        <dbReference type="RuleBase" id="RU000549"/>
    </source>
</evidence>
<evidence type="ECO:0000313" key="13">
    <source>
        <dbReference type="EMBL" id="PIT70975.1"/>
    </source>
</evidence>
<dbReference type="OrthoDB" id="9802800at2"/>
<keyword evidence="2 7" id="KW-0963">Cytoplasm</keyword>
<comment type="subcellular location">
    <subcellularLocation>
        <location evidence="7">Cytoplasm</location>
    </subcellularLocation>
</comment>
<gene>
    <name evidence="7 13" type="primary">clpP</name>
    <name evidence="13" type="ORF">CEV08_01755</name>
</gene>
<dbReference type="InterPro" id="IPR033135">
    <property type="entry name" value="ClpP_His_AS"/>
</dbReference>
<keyword evidence="4 7" id="KW-0378">Hydrolase</keyword>
<evidence type="ECO:0000256" key="1">
    <source>
        <dbReference type="ARBA" id="ARBA00007039"/>
    </source>
</evidence>
<evidence type="ECO:0000313" key="14">
    <source>
        <dbReference type="Proteomes" id="UP000230791"/>
    </source>
</evidence>
<dbReference type="SUPFAM" id="SSF52096">
    <property type="entry name" value="ClpP/crotonase"/>
    <property type="match status" value="1"/>
</dbReference>
<evidence type="ECO:0000256" key="4">
    <source>
        <dbReference type="ARBA" id="ARBA00022801"/>
    </source>
</evidence>
<dbReference type="FunFam" id="3.90.226.10:FF:000001">
    <property type="entry name" value="ATP-dependent Clp protease proteolytic subunit"/>
    <property type="match status" value="1"/>
</dbReference>
<dbReference type="GO" id="GO:0006515">
    <property type="term" value="P:protein quality control for misfolded or incompletely synthesized proteins"/>
    <property type="evidence" value="ECO:0007669"/>
    <property type="project" value="TreeGrafter"/>
</dbReference>
<evidence type="ECO:0000256" key="7">
    <source>
        <dbReference type="HAMAP-Rule" id="MF_00444"/>
    </source>
</evidence>
<dbReference type="CDD" id="cd07017">
    <property type="entry name" value="S14_ClpP_2"/>
    <property type="match status" value="1"/>
</dbReference>
<feature type="active site" description="Nucleophile" evidence="7">
    <location>
        <position position="106"/>
    </location>
</feature>
<dbReference type="GO" id="GO:0005737">
    <property type="term" value="C:cytoplasm"/>
    <property type="evidence" value="ECO:0007669"/>
    <property type="project" value="UniProtKB-SubCell"/>
</dbReference>
<evidence type="ECO:0000256" key="9">
    <source>
        <dbReference type="PROSITE-ProRule" id="PRU10086"/>
    </source>
</evidence>
<evidence type="ECO:0000256" key="11">
    <source>
        <dbReference type="RuleBase" id="RU000550"/>
    </source>
</evidence>
<dbReference type="GO" id="GO:0004252">
    <property type="term" value="F:serine-type endopeptidase activity"/>
    <property type="evidence" value="ECO:0007669"/>
    <property type="project" value="UniProtKB-UniRule"/>
</dbReference>
<dbReference type="PANTHER" id="PTHR10381:SF70">
    <property type="entry name" value="ATP-DEPENDENT CLP PROTEASE PROTEOLYTIC SUBUNIT"/>
    <property type="match status" value="1"/>
</dbReference>
<dbReference type="InterPro" id="IPR029045">
    <property type="entry name" value="ClpP/crotonase-like_dom_sf"/>
</dbReference>
<dbReference type="PRINTS" id="PR00127">
    <property type="entry name" value="CLPPROTEASEP"/>
</dbReference>
<dbReference type="RefSeq" id="WP_100130072.1">
    <property type="nucleotide sequence ID" value="NZ_CADDYJ010000003.1"/>
</dbReference>
<dbReference type="InterPro" id="IPR023562">
    <property type="entry name" value="ClpP/TepA"/>
</dbReference>
<dbReference type="NCBIfam" id="NF009205">
    <property type="entry name" value="PRK12553.1"/>
    <property type="match status" value="1"/>
</dbReference>
<dbReference type="InterPro" id="IPR018215">
    <property type="entry name" value="ClpP_Ser_AS"/>
</dbReference>
<evidence type="ECO:0000256" key="8">
    <source>
        <dbReference type="PROSITE-ProRule" id="PRU10085"/>
    </source>
</evidence>
<comment type="function">
    <text evidence="7 11">Cleaves peptides in various proteins in a process that requires ATP hydrolysis. Has a chymotrypsin-like activity. Plays a major role in the degradation of misfolded proteins.</text>
</comment>
<dbReference type="PROSITE" id="PS00381">
    <property type="entry name" value="CLP_PROTEASE_SER"/>
    <property type="match status" value="1"/>
</dbReference>
<evidence type="ECO:0000256" key="2">
    <source>
        <dbReference type="ARBA" id="ARBA00022490"/>
    </source>
</evidence>
<dbReference type="AlphaFoldDB" id="A0A2M6UXN9"/>
<dbReference type="GO" id="GO:0051117">
    <property type="term" value="F:ATPase binding"/>
    <property type="evidence" value="ECO:0007669"/>
    <property type="project" value="TreeGrafter"/>
</dbReference>
<evidence type="ECO:0000256" key="12">
    <source>
        <dbReference type="RuleBase" id="RU003567"/>
    </source>
</evidence>
<dbReference type="EMBL" id="NJPP01000002">
    <property type="protein sequence ID" value="PIT70975.1"/>
    <property type="molecule type" value="Genomic_DNA"/>
</dbReference>
<proteinExistence type="inferred from homology"/>
<dbReference type="GO" id="GO:0004176">
    <property type="term" value="F:ATP-dependent peptidase activity"/>
    <property type="evidence" value="ECO:0007669"/>
    <property type="project" value="InterPro"/>
</dbReference>
<comment type="subunit">
    <text evidence="7">Fourteen ClpP subunits assemble into 2 heptameric rings which stack back to back to give a disk-like structure with a central cavity, resembling the structure of eukaryotic proteasomes.</text>
</comment>
<feature type="active site" evidence="8">
    <location>
        <position position="106"/>
    </location>
</feature>
<comment type="caution">
    <text evidence="13">The sequence shown here is derived from an EMBL/GenBank/DDBJ whole genome shotgun (WGS) entry which is preliminary data.</text>
</comment>
<sequence length="210" mass="23511">MGDPMKTALSLVPMVIEQTNRGERAYDIFSRLLKERIIFINGPVEDGMAMLVCAQLLFLEAENPKKEISLYINSPGGVVTSGMAIYDTMQFIRPSVSTLCMGQAASMGSLLLTAGAKGHRFTLPNARIMVHQPSGGFQGQASDIERHAQDIIKMKRRLNEIYVQHTGQDYEVIERTLDRDHFMTAEEAKAFGLVDDIIHYRAETEKEETD</sequence>
<keyword evidence="3 7" id="KW-0645">Protease</keyword>
<accession>A0A2M6UXN9</accession>
<dbReference type="PROSITE" id="PS00382">
    <property type="entry name" value="CLP_PROTEASE_HIS"/>
    <property type="match status" value="1"/>
</dbReference>
<protein>
    <recommendedName>
        <fullName evidence="7 12">ATP-dependent Clp protease proteolytic subunit</fullName>
        <ecNumber evidence="7 10">3.4.21.92</ecNumber>
    </recommendedName>
    <alternativeName>
        <fullName evidence="7">Endopeptidase Clp</fullName>
    </alternativeName>
</protein>
<evidence type="ECO:0000256" key="5">
    <source>
        <dbReference type="ARBA" id="ARBA00022825"/>
    </source>
</evidence>
<evidence type="ECO:0000256" key="3">
    <source>
        <dbReference type="ARBA" id="ARBA00022670"/>
    </source>
</evidence>
<dbReference type="NCBIfam" id="NF001368">
    <property type="entry name" value="PRK00277.1"/>
    <property type="match status" value="1"/>
</dbReference>
<dbReference type="EC" id="3.4.21.92" evidence="7 10"/>
<reference evidence="13 14" key="1">
    <citation type="submission" date="2017-06" db="EMBL/GenBank/DDBJ databases">
        <title>Draft genome of Bartonella tribocorum C635.</title>
        <authorList>
            <person name="Hadjadj L."/>
            <person name="Jiyipong T."/>
            <person name="Diene S.M."/>
            <person name="Morand S."/>
            <person name="Rolain J.-M."/>
        </authorList>
    </citation>
    <scope>NUCLEOTIDE SEQUENCE [LARGE SCALE GENOMIC DNA]</scope>
    <source>
        <strain evidence="13 14">C635</strain>
    </source>
</reference>
<dbReference type="Pfam" id="PF00574">
    <property type="entry name" value="CLP_protease"/>
    <property type="match status" value="1"/>
</dbReference>
<dbReference type="Proteomes" id="UP000230791">
    <property type="component" value="Unassembled WGS sequence"/>
</dbReference>
<dbReference type="PANTHER" id="PTHR10381">
    <property type="entry name" value="ATP-DEPENDENT CLP PROTEASE PROTEOLYTIC SUBUNIT"/>
    <property type="match status" value="1"/>
</dbReference>
<comment type="similarity">
    <text evidence="1 7 12">Belongs to the peptidase S14 family.</text>
</comment>
<dbReference type="NCBIfam" id="TIGR00493">
    <property type="entry name" value="clpP"/>
    <property type="match status" value="1"/>
</dbReference>
<dbReference type="Gene3D" id="3.90.226.10">
    <property type="entry name" value="2-enoyl-CoA Hydratase, Chain A, domain 1"/>
    <property type="match status" value="1"/>
</dbReference>
<evidence type="ECO:0000256" key="6">
    <source>
        <dbReference type="ARBA" id="ARBA00034021"/>
    </source>
</evidence>
<dbReference type="GO" id="GO:0009368">
    <property type="term" value="C:endopeptidase Clp complex"/>
    <property type="evidence" value="ECO:0007669"/>
    <property type="project" value="TreeGrafter"/>
</dbReference>
<comment type="catalytic activity">
    <reaction evidence="6 7 9">
        <text>Hydrolysis of proteins to small peptides in the presence of ATP and magnesium. alpha-casein is the usual test substrate. In the absence of ATP, only oligopeptides shorter than five residues are hydrolyzed (such as succinyl-Leu-Tyr-|-NHMec, and Leu-Tyr-Leu-|-Tyr-Trp, in which cleavage of the -Tyr-|-Leu- and -Tyr-|-Trp bonds also occurs).</text>
        <dbReference type="EC" id="3.4.21.92"/>
    </reaction>
</comment>
<name>A0A2M6UXN9_9HYPH</name>